<dbReference type="Proteomes" id="UP000320672">
    <property type="component" value="Chromosome"/>
</dbReference>
<protein>
    <recommendedName>
        <fullName evidence="4">Carboxypeptidase regulatory-like domain-containing protein</fullName>
    </recommendedName>
</protein>
<dbReference type="EMBL" id="CP036262">
    <property type="protein sequence ID" value="QDS92416.1"/>
    <property type="molecule type" value="Genomic_DNA"/>
</dbReference>
<dbReference type="PROSITE" id="PS51257">
    <property type="entry name" value="PROKAR_LIPOPROTEIN"/>
    <property type="match status" value="1"/>
</dbReference>
<organism evidence="2 3">
    <name type="scientific">Roseimaritima multifibrata</name>
    <dbReference type="NCBI Taxonomy" id="1930274"/>
    <lineage>
        <taxon>Bacteria</taxon>
        <taxon>Pseudomonadati</taxon>
        <taxon>Planctomycetota</taxon>
        <taxon>Planctomycetia</taxon>
        <taxon>Pirellulales</taxon>
        <taxon>Pirellulaceae</taxon>
        <taxon>Roseimaritima</taxon>
    </lineage>
</organism>
<dbReference type="AlphaFoldDB" id="A0A517MBZ9"/>
<keyword evidence="3" id="KW-1185">Reference proteome</keyword>
<evidence type="ECO:0000256" key="1">
    <source>
        <dbReference type="SAM" id="MobiDB-lite"/>
    </source>
</evidence>
<gene>
    <name evidence="2" type="ORF">FF011L_11590</name>
</gene>
<dbReference type="KEGG" id="rml:FF011L_11590"/>
<sequence>MKTFCHSLMPVASLFFAVTAVGIVGCSPSIPQGTLKGNVTLNGEPYENAAIMFLDLNSGQAAGADIDAGGSFTIAEPMHTGTYKAYLAPRSLPPEENGQPIPVSADSAVPEKYWNENTTDIEVEVKEGENSTTIALEK</sequence>
<evidence type="ECO:0000313" key="2">
    <source>
        <dbReference type="EMBL" id="QDS92416.1"/>
    </source>
</evidence>
<evidence type="ECO:0000313" key="3">
    <source>
        <dbReference type="Proteomes" id="UP000320672"/>
    </source>
</evidence>
<name>A0A517MBZ9_9BACT</name>
<feature type="region of interest" description="Disordered" evidence="1">
    <location>
        <begin position="90"/>
        <end position="109"/>
    </location>
</feature>
<reference evidence="2 3" key="1">
    <citation type="submission" date="2019-02" db="EMBL/GenBank/DDBJ databases">
        <title>Deep-cultivation of Planctomycetes and their phenomic and genomic characterization uncovers novel biology.</title>
        <authorList>
            <person name="Wiegand S."/>
            <person name="Jogler M."/>
            <person name="Boedeker C."/>
            <person name="Pinto D."/>
            <person name="Vollmers J."/>
            <person name="Rivas-Marin E."/>
            <person name="Kohn T."/>
            <person name="Peeters S.H."/>
            <person name="Heuer A."/>
            <person name="Rast P."/>
            <person name="Oberbeckmann S."/>
            <person name="Bunk B."/>
            <person name="Jeske O."/>
            <person name="Meyerdierks A."/>
            <person name="Storesund J.E."/>
            <person name="Kallscheuer N."/>
            <person name="Luecker S."/>
            <person name="Lage O.M."/>
            <person name="Pohl T."/>
            <person name="Merkel B.J."/>
            <person name="Hornburger P."/>
            <person name="Mueller R.-W."/>
            <person name="Bruemmer F."/>
            <person name="Labrenz M."/>
            <person name="Spormann A.M."/>
            <person name="Op den Camp H."/>
            <person name="Overmann J."/>
            <person name="Amann R."/>
            <person name="Jetten M.S.M."/>
            <person name="Mascher T."/>
            <person name="Medema M.H."/>
            <person name="Devos D.P."/>
            <person name="Kaster A.-K."/>
            <person name="Ovreas L."/>
            <person name="Rohde M."/>
            <person name="Galperin M.Y."/>
            <person name="Jogler C."/>
        </authorList>
    </citation>
    <scope>NUCLEOTIDE SEQUENCE [LARGE SCALE GENOMIC DNA]</scope>
    <source>
        <strain evidence="2 3">FF011L</strain>
    </source>
</reference>
<evidence type="ECO:0008006" key="4">
    <source>
        <dbReference type="Google" id="ProtNLM"/>
    </source>
</evidence>
<accession>A0A517MBZ9</accession>
<proteinExistence type="predicted"/>